<dbReference type="OrthoDB" id="3304698at2"/>
<dbReference type="EMBL" id="VDLY02000005">
    <property type="protein sequence ID" value="KAB8167064.1"/>
    <property type="molecule type" value="Genomic_DNA"/>
</dbReference>
<protein>
    <submittedName>
        <fullName evidence="1">Uncharacterized protein</fullName>
    </submittedName>
</protein>
<organism evidence="1 2">
    <name type="scientific">Streptomyces mimosae</name>
    <dbReference type="NCBI Taxonomy" id="2586635"/>
    <lineage>
        <taxon>Bacteria</taxon>
        <taxon>Bacillati</taxon>
        <taxon>Actinomycetota</taxon>
        <taxon>Actinomycetes</taxon>
        <taxon>Kitasatosporales</taxon>
        <taxon>Streptomycetaceae</taxon>
        <taxon>Streptomyces</taxon>
    </lineage>
</organism>
<dbReference type="RefSeq" id="WP_139667236.1">
    <property type="nucleotide sequence ID" value="NZ_VDLY02000005.1"/>
</dbReference>
<keyword evidence="2" id="KW-1185">Reference proteome</keyword>
<accession>A0A5N6AE19</accession>
<sequence>MPELRYEINTGGQWEDITADVRTREATRITRGRPDGANTADPGSCSFQLNNGISRVTGAVGRYSPRNPRSDLYGRIGRNTPVRVSVRAGAPYLRVPAAPVGRLSTPSSAALDTTGDLDVRVEWAPDQIGTITQEVAARYHTGRTRIWRLLLELDGRLYVAWSPDGSFYPELNVPSTAPITSGPGQRIALRFTLDIDNGNGGHTLTYYTAPTMAGPWSVLGAPHIGAGTTSVITGGDADLELGNATDLGFQQAAGRYYAFQLRDGIDGPPLTDVDLTAQTPGATAFTDAAGVPWTVVGGAEVTDWYPRWVGEIPAWPPRWSPGDTDIWVPVTAAGILRRLGQGARPLQSTLRRRIPSTDVLAYWPLEDGAEATEAASALAGGQPATIANLDMAAASDLPSSAPLPVLQQGATFLAPLPSLPNPALGWRAEMAYRLDTLPSSSAGWFRVDTTGGGIATITGYIGGGEARIIARDEDGAVVAQGWWNDSTALAAAYGRWCRVRLVAVPITGGWDYRLWWTPIGTSENWYTSTSSNVGPLPFTRPRRINCQWPTALVGMPVGHITYINNPSLDVYGAGSGGPDDGHRWETAPIRMRRLATEEQLPIATPGLNGSGYTWLGPQRIATVLDLVRQAAEADGGELTELRDQIGLGYRPRLAQYNRPPDLALDYAAGHIAPPIEPQDDDQDVTNDITVTRTSGSSARAVLESGPLSIQAPPAGIGVYDSSVDLNVASDGQLDQIAAWRLHLGTPDEMRYPVIRLNLRNQRMAEHIQRYLDRVDVGARITIANPPSWLPAVDIDLIAQSYTEILNADTWDVELACAPASVWRTAEVGETNPADDDAPACIDTDGSTLAADAAPDDDRLIVQTLDGPVWVTSAGPAPTAVAGDLPVDLAVGGEVVTATAVEPFVWDDFARTEASGWGDLPCTTPVSWVLTGGAPADRTVAGGRGIVALPAPNAPRFQYVSTWSHADAEVLVSITPSAVATGAPLLVGSMLRISGAEWYWPRLILGLGGSVSLEIARGLTPISALVPTGRTYAGGTTWWLRGRTVGSTIQAKAWPATVREPMGWQVTATDTVITSGFVGVVAMTSTGNSNSGLTIAFDGFEMVSPQLMTVERSVNSVSKSHASGTDIRLHRPMIVAL</sequence>
<reference evidence="1" key="1">
    <citation type="submission" date="2019-10" db="EMBL/GenBank/DDBJ databases">
        <title>Nonomuraea sp. nov., isolated from Phyllanthus amarus.</title>
        <authorList>
            <person name="Klykleung N."/>
            <person name="Tanasupawat S."/>
        </authorList>
    </citation>
    <scope>NUCLEOTIDE SEQUENCE [LARGE SCALE GENOMIC DNA]</scope>
    <source>
        <strain evidence="1">3MP-10</strain>
    </source>
</reference>
<gene>
    <name evidence="1" type="ORF">FH607_009175</name>
</gene>
<comment type="caution">
    <text evidence="1">The sequence shown here is derived from an EMBL/GenBank/DDBJ whole genome shotgun (WGS) entry which is preliminary data.</text>
</comment>
<proteinExistence type="predicted"/>
<evidence type="ECO:0000313" key="2">
    <source>
        <dbReference type="Proteomes" id="UP000314251"/>
    </source>
</evidence>
<dbReference type="Proteomes" id="UP000314251">
    <property type="component" value="Unassembled WGS sequence"/>
</dbReference>
<dbReference type="AlphaFoldDB" id="A0A5N6AE19"/>
<name>A0A5N6AE19_9ACTN</name>
<evidence type="ECO:0000313" key="1">
    <source>
        <dbReference type="EMBL" id="KAB8167064.1"/>
    </source>
</evidence>